<evidence type="ECO:0000313" key="8">
    <source>
        <dbReference type="EMBL" id="KAF9962807.1"/>
    </source>
</evidence>
<dbReference type="Gene3D" id="3.30.40.10">
    <property type="entry name" value="Zinc/RING finger domain, C3HC4 (zinc finger)"/>
    <property type="match status" value="1"/>
</dbReference>
<dbReference type="AlphaFoldDB" id="A0A9P6J813"/>
<feature type="compositionally biased region" description="Basic and acidic residues" evidence="6">
    <location>
        <begin position="1"/>
        <end position="11"/>
    </location>
</feature>
<dbReference type="EMBL" id="JAAAHY010000525">
    <property type="protein sequence ID" value="KAF9962807.1"/>
    <property type="molecule type" value="Genomic_DNA"/>
</dbReference>
<feature type="region of interest" description="Disordered" evidence="6">
    <location>
        <begin position="1062"/>
        <end position="1107"/>
    </location>
</feature>
<evidence type="ECO:0000256" key="1">
    <source>
        <dbReference type="ARBA" id="ARBA00022723"/>
    </source>
</evidence>
<evidence type="ECO:0000256" key="5">
    <source>
        <dbReference type="SAM" id="Coils"/>
    </source>
</evidence>
<dbReference type="CDD" id="cd15737">
    <property type="entry name" value="FYVE2_Vac1p_like"/>
    <property type="match status" value="1"/>
</dbReference>
<feature type="compositionally biased region" description="Low complexity" evidence="6">
    <location>
        <begin position="961"/>
        <end position="977"/>
    </location>
</feature>
<feature type="region of interest" description="Disordered" evidence="6">
    <location>
        <begin position="1"/>
        <end position="20"/>
    </location>
</feature>
<feature type="region of interest" description="Disordered" evidence="6">
    <location>
        <begin position="129"/>
        <end position="168"/>
    </location>
</feature>
<protein>
    <recommendedName>
        <fullName evidence="7">FYVE-type domain-containing protein</fullName>
    </recommendedName>
</protein>
<feature type="compositionally biased region" description="Polar residues" evidence="6">
    <location>
        <begin position="134"/>
        <end position="166"/>
    </location>
</feature>
<reference evidence="8" key="1">
    <citation type="journal article" date="2020" name="Fungal Divers.">
        <title>Resolving the Mortierellaceae phylogeny through synthesis of multi-gene phylogenetics and phylogenomics.</title>
        <authorList>
            <person name="Vandepol N."/>
            <person name="Liber J."/>
            <person name="Desiro A."/>
            <person name="Na H."/>
            <person name="Kennedy M."/>
            <person name="Barry K."/>
            <person name="Grigoriev I.V."/>
            <person name="Miller A.N."/>
            <person name="O'Donnell K."/>
            <person name="Stajich J.E."/>
            <person name="Bonito G."/>
        </authorList>
    </citation>
    <scope>NUCLEOTIDE SEQUENCE</scope>
    <source>
        <strain evidence="8">CK1249</strain>
    </source>
</reference>
<dbReference type="InterPro" id="IPR011011">
    <property type="entry name" value="Znf_FYVE_PHD"/>
</dbReference>
<dbReference type="InterPro" id="IPR011993">
    <property type="entry name" value="PH-like_dom_sf"/>
</dbReference>
<keyword evidence="5" id="KW-0175">Coiled coil</keyword>
<dbReference type="GO" id="GO:0008270">
    <property type="term" value="F:zinc ion binding"/>
    <property type="evidence" value="ECO:0007669"/>
    <property type="project" value="UniProtKB-KW"/>
</dbReference>
<accession>A0A9P6J813</accession>
<dbReference type="PROSITE" id="PS50178">
    <property type="entry name" value="ZF_FYVE"/>
    <property type="match status" value="1"/>
</dbReference>
<dbReference type="Pfam" id="PF01363">
    <property type="entry name" value="FYVE"/>
    <property type="match status" value="1"/>
</dbReference>
<keyword evidence="9" id="KW-1185">Reference proteome</keyword>
<feature type="region of interest" description="Disordered" evidence="6">
    <location>
        <begin position="961"/>
        <end position="980"/>
    </location>
</feature>
<dbReference type="PANTHER" id="PTHR13510">
    <property type="entry name" value="FYVE-FINGER-CONTAINING RAB5 EFFECTOR PROTEIN RABENOSYN-5-RELATED"/>
    <property type="match status" value="1"/>
</dbReference>
<feature type="coiled-coil region" evidence="5">
    <location>
        <begin position="1219"/>
        <end position="1246"/>
    </location>
</feature>
<dbReference type="InterPro" id="IPR013083">
    <property type="entry name" value="Znf_RING/FYVE/PHD"/>
</dbReference>
<feature type="compositionally biased region" description="Polar residues" evidence="6">
    <location>
        <begin position="63"/>
        <end position="75"/>
    </location>
</feature>
<dbReference type="InterPro" id="IPR052727">
    <property type="entry name" value="Rab4/Rab5_effector"/>
</dbReference>
<feature type="compositionally biased region" description="Polar residues" evidence="6">
    <location>
        <begin position="1090"/>
        <end position="1100"/>
    </location>
</feature>
<comment type="caution">
    <text evidence="8">The sequence shown here is derived from an EMBL/GenBank/DDBJ whole genome shotgun (WGS) entry which is preliminary data.</text>
</comment>
<feature type="region of interest" description="Disordered" evidence="6">
    <location>
        <begin position="793"/>
        <end position="871"/>
    </location>
</feature>
<dbReference type="SMART" id="SM00064">
    <property type="entry name" value="FYVE"/>
    <property type="match status" value="1"/>
</dbReference>
<feature type="compositionally biased region" description="Acidic residues" evidence="6">
    <location>
        <begin position="1063"/>
        <end position="1074"/>
    </location>
</feature>
<keyword evidence="2 4" id="KW-0863">Zinc-finger</keyword>
<dbReference type="Proteomes" id="UP000738359">
    <property type="component" value="Unassembled WGS sequence"/>
</dbReference>
<feature type="domain" description="FYVE-type" evidence="7">
    <location>
        <begin position="884"/>
        <end position="960"/>
    </location>
</feature>
<feature type="region of interest" description="Disordered" evidence="6">
    <location>
        <begin position="995"/>
        <end position="1047"/>
    </location>
</feature>
<keyword evidence="3" id="KW-0862">Zinc</keyword>
<evidence type="ECO:0000256" key="3">
    <source>
        <dbReference type="ARBA" id="ARBA00022833"/>
    </source>
</evidence>
<evidence type="ECO:0000313" key="9">
    <source>
        <dbReference type="Proteomes" id="UP000738359"/>
    </source>
</evidence>
<evidence type="ECO:0000259" key="7">
    <source>
        <dbReference type="PROSITE" id="PS50178"/>
    </source>
</evidence>
<name>A0A9P6J813_MORAP</name>
<organism evidence="8 9">
    <name type="scientific">Mortierella alpina</name>
    <name type="common">Oleaginous fungus</name>
    <name type="synonym">Mortierella renispora</name>
    <dbReference type="NCBI Taxonomy" id="64518"/>
    <lineage>
        <taxon>Eukaryota</taxon>
        <taxon>Fungi</taxon>
        <taxon>Fungi incertae sedis</taxon>
        <taxon>Mucoromycota</taxon>
        <taxon>Mortierellomycotina</taxon>
        <taxon>Mortierellomycetes</taxon>
        <taxon>Mortierellales</taxon>
        <taxon>Mortierellaceae</taxon>
        <taxon>Mortierella</taxon>
    </lineage>
</organism>
<feature type="region of interest" description="Disordered" evidence="6">
    <location>
        <begin position="368"/>
        <end position="400"/>
    </location>
</feature>
<gene>
    <name evidence="8" type="ORF">BGZ70_007883</name>
</gene>
<dbReference type="PANTHER" id="PTHR13510:SF44">
    <property type="entry name" value="RABENOSYN-5"/>
    <property type="match status" value="1"/>
</dbReference>
<dbReference type="InterPro" id="IPR000306">
    <property type="entry name" value="Znf_FYVE"/>
</dbReference>
<feature type="compositionally biased region" description="Basic and acidic residues" evidence="6">
    <location>
        <begin position="1075"/>
        <end position="1087"/>
    </location>
</feature>
<dbReference type="InterPro" id="IPR017455">
    <property type="entry name" value="Znf_FYVE-rel"/>
</dbReference>
<feature type="region of interest" description="Disordered" evidence="6">
    <location>
        <begin position="47"/>
        <end position="75"/>
    </location>
</feature>
<feature type="compositionally biased region" description="Low complexity" evidence="6">
    <location>
        <begin position="821"/>
        <end position="868"/>
    </location>
</feature>
<dbReference type="OrthoDB" id="10057496at2759"/>
<proteinExistence type="predicted"/>
<evidence type="ECO:0000256" key="2">
    <source>
        <dbReference type="ARBA" id="ARBA00022771"/>
    </source>
</evidence>
<feature type="compositionally biased region" description="Polar residues" evidence="6">
    <location>
        <begin position="995"/>
        <end position="1020"/>
    </location>
</feature>
<dbReference type="SUPFAM" id="SSF57903">
    <property type="entry name" value="FYVE/PHD zinc finger"/>
    <property type="match status" value="1"/>
</dbReference>
<feature type="compositionally biased region" description="Low complexity" evidence="6">
    <location>
        <begin position="382"/>
        <end position="399"/>
    </location>
</feature>
<dbReference type="Gene3D" id="2.30.29.30">
    <property type="entry name" value="Pleckstrin-homology domain (PH domain)/Phosphotyrosine-binding domain (PTB)"/>
    <property type="match status" value="1"/>
</dbReference>
<keyword evidence="1" id="KW-0479">Metal-binding</keyword>
<evidence type="ECO:0000256" key="6">
    <source>
        <dbReference type="SAM" id="MobiDB-lite"/>
    </source>
</evidence>
<evidence type="ECO:0000256" key="4">
    <source>
        <dbReference type="PROSITE-ProRule" id="PRU00091"/>
    </source>
</evidence>
<sequence>MGENNAQEHKANGAATATAGSEAGAAKVMLPAKLMPISTKATITTTTTTTAAQGETRSPGAVSATTSPISLKPSSPTIAQTYMQPLPPTIITTPPTLLAHRDDVVSTKGRGGALGKVSASSATATLHKKDSGTYMASSTTQNTAASNEGVNGVQANHTNGSTTGPTVASLRRASQPDAAGLMSPAGKVLSRPLSTSKLSSTPLTAPHILPNQRYAGFNLAALGQLSPTASTMTISRADVLAHTGSSGPSHNSYFGTVSGASGTRSFGESMVPGGGIHPEGLALPPGSKTMCGSDAISLLDMEDSDLVMIDSNGNSSNSGVTGAAVVGETIASASAIVSNHASGTQNYYGNHSGGGTLTSSASSALLEASATAGSSHHHPGASVASSHLSPRSSLPSLTSQAKKDAIQRAAMIAAIQQNGGAKILTAHRVGRRQDRPNRGIRFGEFHRICEIEYGFRQGKPLIANGRTLIHSTRVSRLDGDIKREEMLYLFSDVLVTGTEITTATSIATALSSAKGAPGAIVDVQATPIGDTAVENPYAGHLENQHISRLTQVQADVVEDDERPLLKLTAPQVSSLLLFKSTACRDSFLALLSETIVAHKHHLLFQSKYLADLKKFKRHSAFSFDTSFLKTWGIPGGLNLGSIRPAGGNGGGGGGHGAIGPGTFTASPVTSPGGGAFDPYQYQQHLNRPQSMAGSLFNFALNGGGAFSSFTSSADQHSKESSYATLRGANAAQALQYHHHHQQMLQQQLQNRLSMSSTASISGAKASDRNSSGSAFDALWFIKGGETFRQPRRTAAEAVSALSQEDEEMTNEGELSGNVPTAGSAASSIHSSSSATNLPSVSNNPSSGQSSNRFSSSSLSLLPSSTSSSHQNIGTLRNGAGWVRDEDASVCMVCSTTKFGVLVRKHHCRLCGRVICWKCCQMKDAVVLNTTHDPTDAAPPAQEQPLRRPIRVCLDCIEQDASQDNAPQQQPNSPQASSFPLQGVFGKLMSSTVSSPHLVTSPTNATGSTFTTSPPHAQNHSHIPFPLSQPSTLYPRGMSYTRGGSAYPHHHRASLYRIDVERVGEEDEEDEEEAETGPRDVKSAEGKGDNATPSFSESVSDSAEGRKTDALHQEHSMDVPDSPPSSTSSLSKIIKSNHGTLRLKDLDPADINEDEINSQIMTLESEVESLLIQNAAAVAASPLLFTGPNGSSRSNVSAGRTRVMRGVPKELLQAGALFGNEEHEGDEEEEEQTVEELLAQQENLHRMLS</sequence>